<reference evidence="2" key="5">
    <citation type="submission" date="2015-06" db="UniProtKB">
        <authorList>
            <consortium name="EnsemblFungi"/>
        </authorList>
    </citation>
    <scope>IDENTIFICATION</scope>
    <source>
        <strain evidence="2">ATCC 64411</strain>
    </source>
</reference>
<reference evidence="2" key="4">
    <citation type="journal article" date="2015" name="G3 (Bethesda)">
        <title>Genome sequences of three phytopathogenic species of the Magnaporthaceae family of fungi.</title>
        <authorList>
            <person name="Okagaki L.H."/>
            <person name="Nunes C.C."/>
            <person name="Sailsbery J."/>
            <person name="Clay B."/>
            <person name="Brown D."/>
            <person name="John T."/>
            <person name="Oh Y."/>
            <person name="Young N."/>
            <person name="Fitzgerald M."/>
            <person name="Haas B.J."/>
            <person name="Zeng Q."/>
            <person name="Young S."/>
            <person name="Adiconis X."/>
            <person name="Fan L."/>
            <person name="Levin J.Z."/>
            <person name="Mitchell T.K."/>
            <person name="Okubara P.A."/>
            <person name="Farman M.L."/>
            <person name="Kohn L.M."/>
            <person name="Birren B."/>
            <person name="Ma L.-J."/>
            <person name="Dean R.A."/>
        </authorList>
    </citation>
    <scope>NUCLEOTIDE SEQUENCE</scope>
    <source>
        <strain evidence="2">ATCC 64411 / 73-15</strain>
    </source>
</reference>
<sequence length="87" mass="8724">MCRASLLVGATDERQISVAGLSVVVAAPRSSAVISVGPGSVTTDGYAAAVAVLGGAWPALRAENLRPGAQDAPPPLLALDLQLGYVR</sequence>
<gene>
    <name evidence="1" type="ORF">MAPG_11123</name>
</gene>
<dbReference type="AlphaFoldDB" id="A0A0C4EEF0"/>
<reference evidence="1" key="3">
    <citation type="submission" date="2011-03" db="EMBL/GenBank/DDBJ databases">
        <title>Annotation of Magnaporthe poae ATCC 64411.</title>
        <authorList>
            <person name="Ma L.-J."/>
            <person name="Dead R."/>
            <person name="Young S.K."/>
            <person name="Zeng Q."/>
            <person name="Gargeya S."/>
            <person name="Fitzgerald M."/>
            <person name="Haas B."/>
            <person name="Abouelleil A."/>
            <person name="Alvarado L."/>
            <person name="Arachchi H.M."/>
            <person name="Berlin A."/>
            <person name="Brown A."/>
            <person name="Chapman S.B."/>
            <person name="Chen Z."/>
            <person name="Dunbar C."/>
            <person name="Freedman E."/>
            <person name="Gearin G."/>
            <person name="Gellesch M."/>
            <person name="Goldberg J."/>
            <person name="Griggs A."/>
            <person name="Gujja S."/>
            <person name="Heiman D."/>
            <person name="Howarth C."/>
            <person name="Larson L."/>
            <person name="Lui A."/>
            <person name="MacDonald P.J.P."/>
            <person name="Mehta T."/>
            <person name="Montmayeur A."/>
            <person name="Murphy C."/>
            <person name="Neiman D."/>
            <person name="Pearson M."/>
            <person name="Priest M."/>
            <person name="Roberts A."/>
            <person name="Saif S."/>
            <person name="Shea T."/>
            <person name="Shenoy N."/>
            <person name="Sisk P."/>
            <person name="Stolte C."/>
            <person name="Sykes S."/>
            <person name="Yandava C."/>
            <person name="Wortman J."/>
            <person name="Nusbaum C."/>
            <person name="Birren B."/>
        </authorList>
    </citation>
    <scope>NUCLEOTIDE SEQUENCE</scope>
    <source>
        <strain evidence="1">ATCC 64411</strain>
    </source>
</reference>
<keyword evidence="3" id="KW-1185">Reference proteome</keyword>
<evidence type="ECO:0000313" key="2">
    <source>
        <dbReference type="EnsemblFungi" id="MAPG_11123T0"/>
    </source>
</evidence>
<protein>
    <submittedName>
        <fullName evidence="1 2">Uncharacterized protein</fullName>
    </submittedName>
</protein>
<evidence type="ECO:0000313" key="3">
    <source>
        <dbReference type="Proteomes" id="UP000011715"/>
    </source>
</evidence>
<name>A0A0C4EEF0_MAGP6</name>
<dbReference type="EMBL" id="ADBL01002734">
    <property type="status" value="NOT_ANNOTATED_CDS"/>
    <property type="molecule type" value="Genomic_DNA"/>
</dbReference>
<dbReference type="EMBL" id="GL876979">
    <property type="protein sequence ID" value="KLU92177.1"/>
    <property type="molecule type" value="Genomic_DNA"/>
</dbReference>
<proteinExistence type="predicted"/>
<dbReference type="VEuPathDB" id="FungiDB:MAPG_11123"/>
<reference evidence="1" key="1">
    <citation type="submission" date="2010-05" db="EMBL/GenBank/DDBJ databases">
        <title>The Genome Sequence of Magnaporthe poae strain ATCC 64411.</title>
        <authorList>
            <consortium name="The Broad Institute Genome Sequencing Platform"/>
            <consortium name="Broad Institute Genome Sequencing Center for Infectious Disease"/>
            <person name="Ma L.-J."/>
            <person name="Dead R."/>
            <person name="Young S."/>
            <person name="Zeng Q."/>
            <person name="Koehrsen M."/>
            <person name="Alvarado L."/>
            <person name="Berlin A."/>
            <person name="Chapman S.B."/>
            <person name="Chen Z."/>
            <person name="Freedman E."/>
            <person name="Gellesch M."/>
            <person name="Goldberg J."/>
            <person name="Griggs A."/>
            <person name="Gujja S."/>
            <person name="Heilman E.R."/>
            <person name="Heiman D."/>
            <person name="Hepburn T."/>
            <person name="Howarth C."/>
            <person name="Jen D."/>
            <person name="Larson L."/>
            <person name="Mehta T."/>
            <person name="Neiman D."/>
            <person name="Pearson M."/>
            <person name="Roberts A."/>
            <person name="Saif S."/>
            <person name="Shea T."/>
            <person name="Shenoy N."/>
            <person name="Sisk P."/>
            <person name="Stolte C."/>
            <person name="Sykes S."/>
            <person name="Walk T."/>
            <person name="White J."/>
            <person name="Yandava C."/>
            <person name="Haas B."/>
            <person name="Nusbaum C."/>
            <person name="Birren B."/>
        </authorList>
    </citation>
    <scope>NUCLEOTIDE SEQUENCE</scope>
    <source>
        <strain evidence="1">ATCC 64411</strain>
    </source>
</reference>
<reference evidence="3" key="2">
    <citation type="submission" date="2010-05" db="EMBL/GenBank/DDBJ databases">
        <title>The genome sequence of Magnaporthe poae strain ATCC 64411.</title>
        <authorList>
            <person name="Ma L.-J."/>
            <person name="Dead R."/>
            <person name="Young S."/>
            <person name="Zeng Q."/>
            <person name="Koehrsen M."/>
            <person name="Alvarado L."/>
            <person name="Berlin A."/>
            <person name="Chapman S.B."/>
            <person name="Chen Z."/>
            <person name="Freedman E."/>
            <person name="Gellesch M."/>
            <person name="Goldberg J."/>
            <person name="Griggs A."/>
            <person name="Gujja S."/>
            <person name="Heilman E.R."/>
            <person name="Heiman D."/>
            <person name="Hepburn T."/>
            <person name="Howarth C."/>
            <person name="Jen D."/>
            <person name="Larson L."/>
            <person name="Mehta T."/>
            <person name="Neiman D."/>
            <person name="Pearson M."/>
            <person name="Roberts A."/>
            <person name="Saif S."/>
            <person name="Shea T."/>
            <person name="Shenoy N."/>
            <person name="Sisk P."/>
            <person name="Stolte C."/>
            <person name="Sykes S."/>
            <person name="Walk T."/>
            <person name="White J."/>
            <person name="Yandava C."/>
            <person name="Haas B."/>
            <person name="Nusbaum C."/>
            <person name="Birren B."/>
        </authorList>
    </citation>
    <scope>NUCLEOTIDE SEQUENCE [LARGE SCALE GENOMIC DNA]</scope>
    <source>
        <strain evidence="3">ATCC 64411 / 73-15</strain>
    </source>
</reference>
<dbReference type="Proteomes" id="UP000011715">
    <property type="component" value="Unassembled WGS sequence"/>
</dbReference>
<dbReference type="EnsemblFungi" id="MAPG_11123T0">
    <property type="protein sequence ID" value="MAPG_11123T0"/>
    <property type="gene ID" value="MAPG_11123"/>
</dbReference>
<evidence type="ECO:0000313" key="1">
    <source>
        <dbReference type="EMBL" id="KLU92177.1"/>
    </source>
</evidence>
<accession>A0A0C4EEF0</accession>
<organism evidence="2 3">
    <name type="scientific">Magnaporthiopsis poae (strain ATCC 64411 / 73-15)</name>
    <name type="common">Kentucky bluegrass fungus</name>
    <name type="synonym">Magnaporthe poae</name>
    <dbReference type="NCBI Taxonomy" id="644358"/>
    <lineage>
        <taxon>Eukaryota</taxon>
        <taxon>Fungi</taxon>
        <taxon>Dikarya</taxon>
        <taxon>Ascomycota</taxon>
        <taxon>Pezizomycotina</taxon>
        <taxon>Sordariomycetes</taxon>
        <taxon>Sordariomycetidae</taxon>
        <taxon>Magnaporthales</taxon>
        <taxon>Magnaporthaceae</taxon>
        <taxon>Magnaporthiopsis</taxon>
    </lineage>
</organism>